<gene>
    <name evidence="4" type="ORF">QTP70_028031</name>
</gene>
<feature type="region of interest" description="Disordered" evidence="2">
    <location>
        <begin position="100"/>
        <end position="126"/>
    </location>
</feature>
<feature type="coiled-coil region" evidence="1">
    <location>
        <begin position="142"/>
        <end position="180"/>
    </location>
</feature>
<feature type="compositionally biased region" description="Basic and acidic residues" evidence="2">
    <location>
        <begin position="100"/>
        <end position="123"/>
    </location>
</feature>
<comment type="caution">
    <text evidence="4">The sequence shown here is derived from an EMBL/GenBank/DDBJ whole genome shotgun (WGS) entry which is preliminary data.</text>
</comment>
<dbReference type="PANTHER" id="PTHR23351:SF25">
    <property type="entry name" value="FOS-RELATED ANTIGEN 2"/>
    <property type="match status" value="1"/>
</dbReference>
<sequence length="196" mass="22279">MYHSHGSAAFTYGLYTDMAARLDPNPTTHMHKKITDLVTSSPTADSVTSRPGDEWLLESSVVSEAECAWDTMASFLPSSLPNCPCLLSQCFGPELLLSGTRDRSQDPEKEHSDQRTSVEECERRRARRERNRIAAARCRDRRRMLTDTLQNETEQLERVKAQLEAEIAGLEREKERLELVLEAHKPVCKMDGFNPE</sequence>
<dbReference type="PROSITE" id="PS00036">
    <property type="entry name" value="BZIP_BASIC"/>
    <property type="match status" value="1"/>
</dbReference>
<feature type="domain" description="BZIP" evidence="3">
    <location>
        <begin position="121"/>
        <end position="184"/>
    </location>
</feature>
<dbReference type="PANTHER" id="PTHR23351">
    <property type="entry name" value="FOS TRANSCRIPTION FACTOR-RELATED"/>
    <property type="match status" value="1"/>
</dbReference>
<evidence type="ECO:0000313" key="5">
    <source>
        <dbReference type="Proteomes" id="UP001274896"/>
    </source>
</evidence>
<dbReference type="GO" id="GO:0000981">
    <property type="term" value="F:DNA-binding transcription factor activity, RNA polymerase II-specific"/>
    <property type="evidence" value="ECO:0007669"/>
    <property type="project" value="TreeGrafter"/>
</dbReference>
<dbReference type="InterPro" id="IPR004827">
    <property type="entry name" value="bZIP"/>
</dbReference>
<evidence type="ECO:0000313" key="4">
    <source>
        <dbReference type="EMBL" id="KAK3524368.1"/>
    </source>
</evidence>
<dbReference type="InterPro" id="IPR046347">
    <property type="entry name" value="bZIP_sf"/>
</dbReference>
<dbReference type="Proteomes" id="UP001274896">
    <property type="component" value="Unassembled WGS sequence"/>
</dbReference>
<dbReference type="GO" id="GO:0000978">
    <property type="term" value="F:RNA polymerase II cis-regulatory region sequence-specific DNA binding"/>
    <property type="evidence" value="ECO:0007669"/>
    <property type="project" value="TreeGrafter"/>
</dbReference>
<dbReference type="AlphaFoldDB" id="A0AAE0QLJ6"/>
<name>A0AAE0QLJ6_9TELE</name>
<dbReference type="SUPFAM" id="SSF57959">
    <property type="entry name" value="Leucine zipper domain"/>
    <property type="match status" value="1"/>
</dbReference>
<dbReference type="Gene3D" id="1.20.5.170">
    <property type="match status" value="1"/>
</dbReference>
<dbReference type="Pfam" id="PF07716">
    <property type="entry name" value="bZIP_2"/>
    <property type="match status" value="1"/>
</dbReference>
<dbReference type="PRINTS" id="PR00042">
    <property type="entry name" value="LEUZIPPRFOS"/>
</dbReference>
<dbReference type="SMART" id="SM00338">
    <property type="entry name" value="BRLZ"/>
    <property type="match status" value="1"/>
</dbReference>
<dbReference type="PROSITE" id="PS50217">
    <property type="entry name" value="BZIP"/>
    <property type="match status" value="1"/>
</dbReference>
<dbReference type="EMBL" id="JAUCMX010000014">
    <property type="protein sequence ID" value="KAK3524368.1"/>
    <property type="molecule type" value="Genomic_DNA"/>
</dbReference>
<reference evidence="4" key="1">
    <citation type="submission" date="2023-06" db="EMBL/GenBank/DDBJ databases">
        <title>Male Hemibagrus guttatus genome.</title>
        <authorList>
            <person name="Bian C."/>
        </authorList>
    </citation>
    <scope>NUCLEOTIDE SEQUENCE</scope>
    <source>
        <strain evidence="4">Male_cb2023</strain>
        <tissue evidence="4">Muscle</tissue>
    </source>
</reference>
<evidence type="ECO:0000256" key="2">
    <source>
        <dbReference type="SAM" id="MobiDB-lite"/>
    </source>
</evidence>
<dbReference type="InterPro" id="IPR000837">
    <property type="entry name" value="AP-1"/>
</dbReference>
<protein>
    <recommendedName>
        <fullName evidence="3">BZIP domain-containing protein</fullName>
    </recommendedName>
</protein>
<keyword evidence="1" id="KW-0175">Coiled coil</keyword>
<keyword evidence="5" id="KW-1185">Reference proteome</keyword>
<evidence type="ECO:0000256" key="1">
    <source>
        <dbReference type="SAM" id="Coils"/>
    </source>
</evidence>
<proteinExistence type="predicted"/>
<organism evidence="4 5">
    <name type="scientific">Hemibagrus guttatus</name>
    <dbReference type="NCBI Taxonomy" id="175788"/>
    <lineage>
        <taxon>Eukaryota</taxon>
        <taxon>Metazoa</taxon>
        <taxon>Chordata</taxon>
        <taxon>Craniata</taxon>
        <taxon>Vertebrata</taxon>
        <taxon>Euteleostomi</taxon>
        <taxon>Actinopterygii</taxon>
        <taxon>Neopterygii</taxon>
        <taxon>Teleostei</taxon>
        <taxon>Ostariophysi</taxon>
        <taxon>Siluriformes</taxon>
        <taxon>Bagridae</taxon>
        <taxon>Hemibagrus</taxon>
    </lineage>
</organism>
<accession>A0AAE0QLJ6</accession>
<evidence type="ECO:0000259" key="3">
    <source>
        <dbReference type="PROSITE" id="PS50217"/>
    </source>
</evidence>
<dbReference type="GO" id="GO:0005634">
    <property type="term" value="C:nucleus"/>
    <property type="evidence" value="ECO:0007669"/>
    <property type="project" value="TreeGrafter"/>
</dbReference>